<sequence>MLDTYDAPMSDYASDIDVFMQTHSDSWNQDDGTMDDDSFNAFNEVLEFRLKESPELIDSASQTDPIKPSGMELVVSADPTHASFDLSLEKEPLLARDAAAVEVEMEEYVEEAHEHEYEMVDDNEDNVHEIQDIEVADAHLTGVDGNHSPQISYSLSNETSASIVEITSLVTPNPAEEVSHLDSLPTQDASESYEITSITHDHSETSSAAIDTSLPTDSHPVSLLSDENADTGTANDQETAESSHGKLGTSLDNPDPPTEGNEEGHLENPSEPVAAEIVAPVIPSDLDPAHDVVSAAEAPQAEQPREDTTEEQPHGDHDGTAGSPSANPHEISEGVFIEPPPPIMIELPWGEDTYSIFNRPSPPSGRSTPAHDDSVSNSDIIVLLHQQPTLFYEPLHSVFEALRQEEAFYSLADLREVELIFSIPSLKLAVSEDNVYASHVSLHDLSLLHDTLGGTGPLRMQLQIQTPRFTLRYDQLQEHMHQTVLGDDTDTAHAPPEQDLSNSDDNAINDSAEYTVNAESKPPSDDLPSHEFPQPELQDQHPPEDDHAPDAAETANQDEVTTEEQPSELGAEPDTVELIKSDGDGPVFEEAEEEFVESAGHQVEEEEEVTHAEQDHEHESDDHPPASLADDQNLEAEDQEYPQDGAEEEESNYEEEEEEEDSDATTEVPEVDGFAENELAEANTLDQPSEEVDPNVDEASEHHEESTAQAPGSPRHTDIVTPSERVDHESEVVEETSSGDHDEDTEAKSTNESEDLANETYSKADDELEQVDEAHNFANLPELPEDDEFWDEELDGEGEVDLDATYDDDQQNGSPSNDSSVTLSSKGSKRGYSELDGEYDDEEFDLESIHSPVLIQHNIVWHVQNEGEPEMFEVNVDECLMRLRYGRYILQADQLFGKAAADIVQIILDHGKLLPPQIFSLLQISDSKTLSVYNQALRKLVSGSYLRASTPLSHVSPKDRLIQYEIEEKKKIAGFPTAKQLREAKEVAEARLKREDDEAEKVGLKRKAKDQPGYRASKKKAVEEETVVDDEVYFRINCERFNVHVRNSLIITAAKERFNPQTATVLEAALKATDKNQLVLSDVRTEPISISNVLLQLSDTEDLSAGLVYSSKKVSQATCIKDYLGMLSSADNPTPAGKAASFISFGGSKVQVEFEVIARRLRRHVLESVTREKHGPEGVRILRLLLDTGKMDEKQISKVVLMAAKDVRPLLAALSADSLISTQEVPKSADRNPTRTFYLWYVDLYKAYAAILGNAFKTLHNISARRRADREVGEVKAVLDKCARTDVQQDESLLTRMEREVLKDWREREQKLTVLEGRVEELVFILRDLAVYGNSDD</sequence>
<feature type="compositionally biased region" description="Polar residues" evidence="10">
    <location>
        <begin position="230"/>
        <end position="242"/>
    </location>
</feature>
<feature type="compositionally biased region" description="Basic and acidic residues" evidence="10">
    <location>
        <begin position="538"/>
        <end position="550"/>
    </location>
</feature>
<keyword evidence="4 8" id="KW-0240">DNA-directed RNA polymerase</keyword>
<feature type="region of interest" description="Disordered" evidence="10">
    <location>
        <begin position="803"/>
        <end position="836"/>
    </location>
</feature>
<name>A0A9W8MGQ1_9AGAR</name>
<dbReference type="GO" id="GO:0005666">
    <property type="term" value="C:RNA polymerase III complex"/>
    <property type="evidence" value="ECO:0007669"/>
    <property type="project" value="UniProtKB-UniRule"/>
</dbReference>
<comment type="subunit">
    <text evidence="2 8">Component of the RNA polymerase III (Pol III) complex consisting of 17 subunits.</text>
</comment>
<dbReference type="PANTHER" id="PTHR12949:SF0">
    <property type="entry name" value="DNA-DIRECTED RNA POLYMERASE III SUBUNIT RPC3"/>
    <property type="match status" value="1"/>
</dbReference>
<evidence type="ECO:0000256" key="10">
    <source>
        <dbReference type="SAM" id="MobiDB-lite"/>
    </source>
</evidence>
<dbReference type="InterPro" id="IPR055207">
    <property type="entry name" value="POLR3C_WHD"/>
</dbReference>
<evidence type="ECO:0000256" key="5">
    <source>
        <dbReference type="ARBA" id="ARBA00023163"/>
    </source>
</evidence>
<dbReference type="Pfam" id="PF22536">
    <property type="entry name" value="WHD_POLR3C"/>
    <property type="match status" value="1"/>
</dbReference>
<feature type="region of interest" description="Disordered" evidence="10">
    <location>
        <begin position="295"/>
        <end position="338"/>
    </location>
</feature>
<feature type="compositionally biased region" description="Polar residues" evidence="10">
    <location>
        <begin position="499"/>
        <end position="518"/>
    </location>
</feature>
<feature type="domain" description="RNA polymerase III Rpc82 C -terminal" evidence="11">
    <location>
        <begin position="937"/>
        <end position="1111"/>
    </location>
</feature>
<evidence type="ECO:0000259" key="12">
    <source>
        <dbReference type="Pfam" id="PF22536"/>
    </source>
</evidence>
<evidence type="ECO:0000256" key="8">
    <source>
        <dbReference type="RuleBase" id="RU367076"/>
    </source>
</evidence>
<evidence type="ECO:0000256" key="7">
    <source>
        <dbReference type="ARBA" id="ARBA00025127"/>
    </source>
</evidence>
<accession>A0A9W8MGQ1</accession>
<evidence type="ECO:0000256" key="2">
    <source>
        <dbReference type="ARBA" id="ARBA00011206"/>
    </source>
</evidence>
<keyword evidence="14" id="KW-1185">Reference proteome</keyword>
<feature type="region of interest" description="Disordered" evidence="10">
    <location>
        <begin position="487"/>
        <end position="771"/>
    </location>
</feature>
<feature type="compositionally biased region" description="Acidic residues" evidence="10">
    <location>
        <begin position="688"/>
        <end position="698"/>
    </location>
</feature>
<keyword evidence="9" id="KW-0175">Coiled coil</keyword>
<comment type="function">
    <text evidence="7 8">DNA-dependent RNA polymerase catalyzes the transcription of DNA into RNA using the four ribonucleoside triphosphates as substrates. Specific core component of RNA polymerase III which synthesizes small RNAs, such as 5S rRNA and tRNAs.</text>
</comment>
<feature type="compositionally biased region" description="Acidic residues" evidence="10">
    <location>
        <begin position="587"/>
        <end position="596"/>
    </location>
</feature>
<dbReference type="InterPro" id="IPR008806">
    <property type="entry name" value="RNA_pol_III_Rpc82_C"/>
</dbReference>
<feature type="compositionally biased region" description="Acidic residues" evidence="10">
    <location>
        <begin position="632"/>
        <end position="679"/>
    </location>
</feature>
<gene>
    <name evidence="13" type="ORF">H1R20_g5712</name>
</gene>
<dbReference type="Gene3D" id="1.10.10.10">
    <property type="entry name" value="Winged helix-like DNA-binding domain superfamily/Winged helix DNA-binding domain"/>
    <property type="match status" value="3"/>
</dbReference>
<comment type="caution">
    <text evidence="13">The sequence shown here is derived from an EMBL/GenBank/DDBJ whole genome shotgun (WGS) entry which is preliminary data.</text>
</comment>
<feature type="compositionally biased region" description="Basic and acidic residues" evidence="10">
    <location>
        <begin position="303"/>
        <end position="319"/>
    </location>
</feature>
<evidence type="ECO:0000259" key="11">
    <source>
        <dbReference type="Pfam" id="PF05645"/>
    </source>
</evidence>
<dbReference type="InterPro" id="IPR036390">
    <property type="entry name" value="WH_DNA-bd_sf"/>
</dbReference>
<feature type="domain" description="DNA-directed RNA polymerase III subunit RPC3 winged-helix" evidence="12">
    <location>
        <begin position="1166"/>
        <end position="1242"/>
    </location>
</feature>
<dbReference type="InterPro" id="IPR039748">
    <property type="entry name" value="RPC3"/>
</dbReference>
<evidence type="ECO:0000256" key="9">
    <source>
        <dbReference type="SAM" id="Coils"/>
    </source>
</evidence>
<reference evidence="13" key="1">
    <citation type="submission" date="2022-06" db="EMBL/GenBank/DDBJ databases">
        <title>Genome Sequence of Candolleomyces eurysporus.</title>
        <authorList>
            <person name="Buettner E."/>
        </authorList>
    </citation>
    <scope>NUCLEOTIDE SEQUENCE</scope>
    <source>
        <strain evidence="13">VTCC 930004</strain>
    </source>
</reference>
<organism evidence="13 14">
    <name type="scientific">Candolleomyces eurysporus</name>
    <dbReference type="NCBI Taxonomy" id="2828524"/>
    <lineage>
        <taxon>Eukaryota</taxon>
        <taxon>Fungi</taxon>
        <taxon>Dikarya</taxon>
        <taxon>Basidiomycota</taxon>
        <taxon>Agaricomycotina</taxon>
        <taxon>Agaricomycetes</taxon>
        <taxon>Agaricomycetidae</taxon>
        <taxon>Agaricales</taxon>
        <taxon>Agaricineae</taxon>
        <taxon>Psathyrellaceae</taxon>
        <taxon>Candolleomyces</taxon>
    </lineage>
</organism>
<evidence type="ECO:0000256" key="3">
    <source>
        <dbReference type="ARBA" id="ARBA00016689"/>
    </source>
</evidence>
<feature type="compositionally biased region" description="Polar residues" evidence="10">
    <location>
        <begin position="811"/>
        <end position="826"/>
    </location>
</feature>
<dbReference type="PANTHER" id="PTHR12949">
    <property type="entry name" value="RNA POLYMERASE III DNA DIRECTED -RELATED"/>
    <property type="match status" value="1"/>
</dbReference>
<comment type="similarity">
    <text evidence="8">Belongs to the RNA polymerase beta chain family.</text>
</comment>
<evidence type="ECO:0000313" key="13">
    <source>
        <dbReference type="EMBL" id="KAJ2931355.1"/>
    </source>
</evidence>
<dbReference type="InterPro" id="IPR036388">
    <property type="entry name" value="WH-like_DNA-bd_sf"/>
</dbReference>
<dbReference type="Pfam" id="PF10336">
    <property type="entry name" value="DUF2420"/>
    <property type="match status" value="1"/>
</dbReference>
<proteinExistence type="inferred from homology"/>
<dbReference type="OrthoDB" id="272392at2759"/>
<keyword evidence="6 8" id="KW-0539">Nucleus</keyword>
<dbReference type="GO" id="GO:0006351">
    <property type="term" value="P:DNA-templated transcription"/>
    <property type="evidence" value="ECO:0007669"/>
    <property type="project" value="InterPro"/>
</dbReference>
<protein>
    <recommendedName>
        <fullName evidence="3 8">DNA-directed RNA polymerase III subunit RPC3</fullName>
        <shortName evidence="8">RNA polymerase III subunit C3</shortName>
    </recommendedName>
</protein>
<dbReference type="Pfam" id="PF05645">
    <property type="entry name" value="RNA_pol_Rpc82"/>
    <property type="match status" value="1"/>
</dbReference>
<dbReference type="EMBL" id="JANBPK010000808">
    <property type="protein sequence ID" value="KAJ2931355.1"/>
    <property type="molecule type" value="Genomic_DNA"/>
</dbReference>
<comment type="subcellular location">
    <subcellularLocation>
        <location evidence="1 8">Nucleus</location>
    </subcellularLocation>
</comment>
<dbReference type="InterPro" id="IPR018822">
    <property type="entry name" value="UPF0646"/>
</dbReference>
<evidence type="ECO:0000256" key="1">
    <source>
        <dbReference type="ARBA" id="ARBA00004123"/>
    </source>
</evidence>
<feature type="compositionally biased region" description="Basic and acidic residues" evidence="10">
    <location>
        <begin position="609"/>
        <end position="624"/>
    </location>
</feature>
<dbReference type="Proteomes" id="UP001140091">
    <property type="component" value="Unassembled WGS sequence"/>
</dbReference>
<keyword evidence="5 8" id="KW-0804">Transcription</keyword>
<evidence type="ECO:0000313" key="14">
    <source>
        <dbReference type="Proteomes" id="UP001140091"/>
    </source>
</evidence>
<dbReference type="SUPFAM" id="SSF46785">
    <property type="entry name" value="Winged helix' DNA-binding domain"/>
    <property type="match status" value="1"/>
</dbReference>
<evidence type="ECO:0000256" key="4">
    <source>
        <dbReference type="ARBA" id="ARBA00022478"/>
    </source>
</evidence>
<evidence type="ECO:0000256" key="6">
    <source>
        <dbReference type="ARBA" id="ARBA00023242"/>
    </source>
</evidence>
<feature type="non-terminal residue" evidence="13">
    <location>
        <position position="1"/>
    </location>
</feature>
<dbReference type="GO" id="GO:0003697">
    <property type="term" value="F:single-stranded DNA binding"/>
    <property type="evidence" value="ECO:0007669"/>
    <property type="project" value="UniProtKB-UniRule"/>
</dbReference>
<feature type="coiled-coil region" evidence="9">
    <location>
        <begin position="978"/>
        <end position="1007"/>
    </location>
</feature>
<feature type="region of interest" description="Disordered" evidence="10">
    <location>
        <begin position="199"/>
        <end position="269"/>
    </location>
</feature>
<feature type="compositionally biased region" description="Polar residues" evidence="10">
    <location>
        <begin position="205"/>
        <end position="216"/>
    </location>
</feature>